<dbReference type="PANTHER" id="PTHR43855">
    <property type="entry name" value="THIOSULFATE SULFURTRANSFERASE"/>
    <property type="match status" value="1"/>
</dbReference>
<dbReference type="SUPFAM" id="SSF52821">
    <property type="entry name" value="Rhodanese/Cell cycle control phosphatase"/>
    <property type="match status" value="2"/>
</dbReference>
<dbReference type="RefSeq" id="WP_369045389.1">
    <property type="nucleotide sequence ID" value="NZ_CP163302.1"/>
</dbReference>
<protein>
    <recommendedName>
        <fullName evidence="3">Sulfurtransferase</fullName>
    </recommendedName>
</protein>
<dbReference type="Pfam" id="PF00581">
    <property type="entry name" value="Rhodanese"/>
    <property type="match status" value="2"/>
</dbReference>
<dbReference type="InterPro" id="IPR001307">
    <property type="entry name" value="Thiosulphate_STrfase_CS"/>
</dbReference>
<feature type="domain" description="Rhodanese" evidence="4">
    <location>
        <begin position="18"/>
        <end position="120"/>
    </location>
</feature>
<sequence length="276" mass="30233">MTTTGALISAETLAAQLSDPGLRVVEVDVSPAAHNEWHIHGAVLWNIYAHLKDAEYRPVDDAAVEELLRRSGIEPESRVVFYGYAPAFGYWLLKAHGHARTQILDCSRAAWQGHGYPVTSTPSQPVRSSYRLAAPDPRLGATRAQVREAIGVPSTTLLDVRTRAEYDGERFWPSGGMDPNGRAGHVPSAVHQPMAELLDQDGRFLPEDDLRHVFAGIDLDGPTELITYCTVGGRATAAWFALTQLLGRDHVRVYDGSWAEWGRTSDAPVATLETLV</sequence>
<dbReference type="PROSITE" id="PS00683">
    <property type="entry name" value="RHODANESE_2"/>
    <property type="match status" value="1"/>
</dbReference>
<proteinExistence type="predicted"/>
<dbReference type="GO" id="GO:0004792">
    <property type="term" value="F:thiosulfate-cyanide sulfurtransferase activity"/>
    <property type="evidence" value="ECO:0007669"/>
    <property type="project" value="UniProtKB-EC"/>
</dbReference>
<gene>
    <name evidence="5" type="ORF">AB5L97_15975</name>
</gene>
<accession>A0AB39L1E2</accession>
<keyword evidence="3 5" id="KW-0808">Transferase</keyword>
<feature type="domain" description="Rhodanese" evidence="4">
    <location>
        <begin position="151"/>
        <end position="270"/>
    </location>
</feature>
<dbReference type="PROSITE" id="PS50206">
    <property type="entry name" value="RHODANESE_3"/>
    <property type="match status" value="2"/>
</dbReference>
<comment type="catalytic activity">
    <reaction evidence="2">
        <text>thiosulfate + hydrogen cyanide = thiocyanate + sulfite + 2 H(+)</text>
        <dbReference type="Rhea" id="RHEA:16881"/>
        <dbReference type="ChEBI" id="CHEBI:15378"/>
        <dbReference type="ChEBI" id="CHEBI:17359"/>
        <dbReference type="ChEBI" id="CHEBI:18022"/>
        <dbReference type="ChEBI" id="CHEBI:18407"/>
        <dbReference type="ChEBI" id="CHEBI:33542"/>
        <dbReference type="EC" id="2.8.1.1"/>
    </reaction>
</comment>
<dbReference type="EMBL" id="CP163302">
    <property type="protein sequence ID" value="XDP44750.1"/>
    <property type="molecule type" value="Genomic_DNA"/>
</dbReference>
<dbReference type="CDD" id="cd01449">
    <property type="entry name" value="TST_Repeat_2"/>
    <property type="match status" value="1"/>
</dbReference>
<name>A0AB39L1E2_9MICC</name>
<dbReference type="SMART" id="SM00450">
    <property type="entry name" value="RHOD"/>
    <property type="match status" value="2"/>
</dbReference>
<keyword evidence="1" id="KW-0677">Repeat</keyword>
<dbReference type="Gene3D" id="3.40.250.10">
    <property type="entry name" value="Rhodanese-like domain"/>
    <property type="match status" value="2"/>
</dbReference>
<dbReference type="InterPro" id="IPR036873">
    <property type="entry name" value="Rhodanese-like_dom_sf"/>
</dbReference>
<dbReference type="InterPro" id="IPR051126">
    <property type="entry name" value="Thiosulfate_sulfurtransferase"/>
</dbReference>
<evidence type="ECO:0000256" key="3">
    <source>
        <dbReference type="RuleBase" id="RU000507"/>
    </source>
</evidence>
<evidence type="ECO:0000313" key="5">
    <source>
        <dbReference type="EMBL" id="XDP44750.1"/>
    </source>
</evidence>
<dbReference type="InterPro" id="IPR001763">
    <property type="entry name" value="Rhodanese-like_dom"/>
</dbReference>
<dbReference type="AlphaFoldDB" id="A0AB39L1E2"/>
<evidence type="ECO:0000256" key="1">
    <source>
        <dbReference type="ARBA" id="ARBA00022737"/>
    </source>
</evidence>
<evidence type="ECO:0000256" key="2">
    <source>
        <dbReference type="ARBA" id="ARBA00047549"/>
    </source>
</evidence>
<reference evidence="5" key="1">
    <citation type="submission" date="2024-07" db="EMBL/GenBank/DDBJ databases">
        <authorList>
            <person name="fu j."/>
        </authorList>
    </citation>
    <scope>NUCLEOTIDE SEQUENCE</scope>
    <source>
        <strain evidence="5">P10A9</strain>
    </source>
</reference>
<organism evidence="5">
    <name type="scientific">Sinomonas puerhi</name>
    <dbReference type="NCBI Taxonomy" id="3238584"/>
    <lineage>
        <taxon>Bacteria</taxon>
        <taxon>Bacillati</taxon>
        <taxon>Actinomycetota</taxon>
        <taxon>Actinomycetes</taxon>
        <taxon>Micrococcales</taxon>
        <taxon>Micrococcaceae</taxon>
        <taxon>Sinomonas</taxon>
    </lineage>
</organism>
<evidence type="ECO:0000259" key="4">
    <source>
        <dbReference type="PROSITE" id="PS50206"/>
    </source>
</evidence>
<dbReference type="PANTHER" id="PTHR43855:SF1">
    <property type="entry name" value="THIOSULFATE SULFURTRANSFERASE"/>
    <property type="match status" value="1"/>
</dbReference>
<dbReference type="KEGG" id="spue:AB5L97_15975"/>